<keyword evidence="4" id="KW-0274">FAD</keyword>
<dbReference type="AlphaFoldDB" id="A0AAD9XVZ0"/>
<dbReference type="SUPFAM" id="SSF56176">
    <property type="entry name" value="FAD-binding/transporter-associated domain-like"/>
    <property type="match status" value="1"/>
</dbReference>
<dbReference type="InterPro" id="IPR036318">
    <property type="entry name" value="FAD-bd_PCMH-like_sf"/>
</dbReference>
<dbReference type="InterPro" id="IPR006094">
    <property type="entry name" value="Oxid_FAD_bind_N"/>
</dbReference>
<dbReference type="PANTHER" id="PTHR42973:SF39">
    <property type="entry name" value="FAD-BINDING PCMH-TYPE DOMAIN-CONTAINING PROTEIN"/>
    <property type="match status" value="1"/>
</dbReference>
<dbReference type="GO" id="GO:0016491">
    <property type="term" value="F:oxidoreductase activity"/>
    <property type="evidence" value="ECO:0007669"/>
    <property type="project" value="UniProtKB-KW"/>
</dbReference>
<proteinExistence type="inferred from homology"/>
<sequence>MANQNIITDDMIALLQKEQTKSGVVTPVGLLFPGSDEYAEHRKLRDGAKGFEHIRPAAIAVPRDGSEVGRLVQWAKSFDLMFTIRGGGNDFWARSIAHDTLMIDMRGINSIKVAEDRQTVVIGGGVLMKDLIIALDDVGLMTPTGHTWIIGYAGWVSNGGYGTSTHIYGMGIEQVVGAELVNANGEQVIADEDMLEGVRGVCGHLGVITSLTVKVYPKHDPLGGFLIFESSDIRKTLKRYFEATPKLPMPKELTIHNFISWQPQGGVVVSVIWTWTGDTEKGQACLQSWKDNGPPLLMSTVEVLPDKVRQQRMPPPCPLKGGQRNCFLARLPTSDAGDPLAAAILGAAEAMPKTMGPNIAWGGMVDIDAATMPPNCFVDKSHSYFSCSYQYPTEEYAEETMAWSKSLIARLRSLGEDIVLDRGYPATNPPGEKSAAELYGEKWNRVKELKMKYDPTNVFSHAYPKIDV</sequence>
<keyword evidence="3" id="KW-0285">Flavoprotein</keyword>
<comment type="caution">
    <text evidence="7">The sequence shown here is derived from an EMBL/GenBank/DDBJ whole genome shotgun (WGS) entry which is preliminary data.</text>
</comment>
<evidence type="ECO:0000256" key="5">
    <source>
        <dbReference type="ARBA" id="ARBA00023002"/>
    </source>
</evidence>
<dbReference type="InterPro" id="IPR016169">
    <property type="entry name" value="FAD-bd_PCMH_sub2"/>
</dbReference>
<protein>
    <submittedName>
        <fullName evidence="7">D-lactate dehydrogenase</fullName>
    </submittedName>
</protein>
<comment type="similarity">
    <text evidence="2">Belongs to the oxygen-dependent FAD-linked oxidoreductase family.</text>
</comment>
<dbReference type="InterPro" id="IPR016167">
    <property type="entry name" value="FAD-bd_PCMH_sub1"/>
</dbReference>
<accession>A0AAD9XVZ0</accession>
<feature type="domain" description="FAD-binding PCMH-type" evidence="6">
    <location>
        <begin position="52"/>
        <end position="218"/>
    </location>
</feature>
<dbReference type="Gene3D" id="3.40.462.20">
    <property type="match status" value="1"/>
</dbReference>
<evidence type="ECO:0000313" key="8">
    <source>
        <dbReference type="Proteomes" id="UP001281614"/>
    </source>
</evidence>
<dbReference type="InterPro" id="IPR012951">
    <property type="entry name" value="BBE"/>
</dbReference>
<keyword evidence="8" id="KW-1185">Reference proteome</keyword>
<comment type="cofactor">
    <cofactor evidence="1">
        <name>FAD</name>
        <dbReference type="ChEBI" id="CHEBI:57692"/>
    </cofactor>
</comment>
<evidence type="ECO:0000256" key="1">
    <source>
        <dbReference type="ARBA" id="ARBA00001974"/>
    </source>
</evidence>
<dbReference type="Proteomes" id="UP001281614">
    <property type="component" value="Unassembled WGS sequence"/>
</dbReference>
<dbReference type="InterPro" id="IPR016166">
    <property type="entry name" value="FAD-bd_PCMH"/>
</dbReference>
<dbReference type="GO" id="GO:0071949">
    <property type="term" value="F:FAD binding"/>
    <property type="evidence" value="ECO:0007669"/>
    <property type="project" value="InterPro"/>
</dbReference>
<dbReference type="InterPro" id="IPR050416">
    <property type="entry name" value="FAD-linked_Oxidoreductase"/>
</dbReference>
<organism evidence="7 8">
    <name type="scientific">Colletotrichum kahawae</name>
    <name type="common">Coffee berry disease fungus</name>
    <dbReference type="NCBI Taxonomy" id="34407"/>
    <lineage>
        <taxon>Eukaryota</taxon>
        <taxon>Fungi</taxon>
        <taxon>Dikarya</taxon>
        <taxon>Ascomycota</taxon>
        <taxon>Pezizomycotina</taxon>
        <taxon>Sordariomycetes</taxon>
        <taxon>Hypocreomycetidae</taxon>
        <taxon>Glomerellales</taxon>
        <taxon>Glomerellaceae</taxon>
        <taxon>Colletotrichum</taxon>
        <taxon>Colletotrichum gloeosporioides species complex</taxon>
    </lineage>
</organism>
<dbReference type="EMBL" id="VYYT01000821">
    <property type="protein sequence ID" value="KAK2729186.1"/>
    <property type="molecule type" value="Genomic_DNA"/>
</dbReference>
<gene>
    <name evidence="7" type="ORF">CKAH01_10393</name>
</gene>
<dbReference type="Gene3D" id="3.30.43.10">
    <property type="entry name" value="Uridine Diphospho-n-acetylenolpyruvylglucosamine Reductase, domain 2"/>
    <property type="match status" value="1"/>
</dbReference>
<reference evidence="7" key="1">
    <citation type="submission" date="2023-02" db="EMBL/GenBank/DDBJ databases">
        <title>Colletotrichum kahawae CIFC_Que2 genome sequencing and assembly.</title>
        <authorList>
            <person name="Baroncelli R."/>
        </authorList>
    </citation>
    <scope>NUCLEOTIDE SEQUENCE</scope>
    <source>
        <strain evidence="7">CIFC_Que2</strain>
    </source>
</reference>
<evidence type="ECO:0000313" key="7">
    <source>
        <dbReference type="EMBL" id="KAK2729186.1"/>
    </source>
</evidence>
<name>A0AAD9XVZ0_COLKA</name>
<evidence type="ECO:0000256" key="2">
    <source>
        <dbReference type="ARBA" id="ARBA00005466"/>
    </source>
</evidence>
<dbReference type="PANTHER" id="PTHR42973">
    <property type="entry name" value="BINDING OXIDOREDUCTASE, PUTATIVE (AFU_ORTHOLOGUE AFUA_1G17690)-RELATED"/>
    <property type="match status" value="1"/>
</dbReference>
<evidence type="ECO:0000256" key="3">
    <source>
        <dbReference type="ARBA" id="ARBA00022630"/>
    </source>
</evidence>
<dbReference type="Gene3D" id="3.30.465.10">
    <property type="match status" value="1"/>
</dbReference>
<dbReference type="Pfam" id="PF01565">
    <property type="entry name" value="FAD_binding_4"/>
    <property type="match status" value="1"/>
</dbReference>
<evidence type="ECO:0000256" key="4">
    <source>
        <dbReference type="ARBA" id="ARBA00022827"/>
    </source>
</evidence>
<keyword evidence="5" id="KW-0560">Oxidoreductase</keyword>
<evidence type="ECO:0000259" key="6">
    <source>
        <dbReference type="PROSITE" id="PS51387"/>
    </source>
</evidence>
<dbReference type="Pfam" id="PF08031">
    <property type="entry name" value="BBE"/>
    <property type="match status" value="1"/>
</dbReference>
<dbReference type="PROSITE" id="PS51387">
    <property type="entry name" value="FAD_PCMH"/>
    <property type="match status" value="1"/>
</dbReference>